<reference evidence="3" key="1">
    <citation type="journal article" date="2019" name="Int. J. Syst. Evol. Microbiol.">
        <title>The Global Catalogue of Microorganisms (GCM) 10K type strain sequencing project: providing services to taxonomists for standard genome sequencing and annotation.</title>
        <authorList>
            <consortium name="The Broad Institute Genomics Platform"/>
            <consortium name="The Broad Institute Genome Sequencing Center for Infectious Disease"/>
            <person name="Wu L."/>
            <person name="Ma J."/>
        </authorList>
    </citation>
    <scope>NUCLEOTIDE SEQUENCE [LARGE SCALE GENOMIC DNA]</scope>
    <source>
        <strain evidence="3">CCM 8979</strain>
    </source>
</reference>
<feature type="signal peptide" evidence="1">
    <location>
        <begin position="1"/>
        <end position="23"/>
    </location>
</feature>
<keyword evidence="1" id="KW-0732">Signal</keyword>
<comment type="caution">
    <text evidence="2">The sequence shown here is derived from an EMBL/GenBank/DDBJ whole genome shotgun (WGS) entry which is preliminary data.</text>
</comment>
<dbReference type="RefSeq" id="WP_203642285.1">
    <property type="nucleotide sequence ID" value="NZ_BOLN01000001.1"/>
</dbReference>
<accession>A0ABW4D1G5</accession>
<dbReference type="Proteomes" id="UP001597189">
    <property type="component" value="Unassembled WGS sequence"/>
</dbReference>
<dbReference type="EMBL" id="JBHTOD010000001">
    <property type="protein sequence ID" value="MFD1454426.1"/>
    <property type="molecule type" value="Genomic_DNA"/>
</dbReference>
<name>A0ABW4D1G5_9LACO</name>
<proteinExistence type="predicted"/>
<evidence type="ECO:0000313" key="2">
    <source>
        <dbReference type="EMBL" id="MFD1454426.1"/>
    </source>
</evidence>
<feature type="chain" id="PRO_5045064415" evidence="1">
    <location>
        <begin position="24"/>
        <end position="165"/>
    </location>
</feature>
<protein>
    <submittedName>
        <fullName evidence="2">Uncharacterized protein</fullName>
    </submittedName>
</protein>
<sequence length="165" mass="18691">MTRLHKQLLHAGLALMTVATVGAAIPGATANAATRTVPQSLRNTWFAWGKGDGGANRVKITAKTYTNTLGVYQHGKWRVNSEKHTLKLGKKLKKNKTFTLSKKADRNGYRTLTTLDQYNKYVMKVKRVKVHNKTKLKMITKFSDNSKRTDMFFPVTKKIVNTYMD</sequence>
<evidence type="ECO:0000256" key="1">
    <source>
        <dbReference type="SAM" id="SignalP"/>
    </source>
</evidence>
<organism evidence="2 3">
    <name type="scientific">Levilactobacillus lanxiensis</name>
    <dbReference type="NCBI Taxonomy" id="2799568"/>
    <lineage>
        <taxon>Bacteria</taxon>
        <taxon>Bacillati</taxon>
        <taxon>Bacillota</taxon>
        <taxon>Bacilli</taxon>
        <taxon>Lactobacillales</taxon>
        <taxon>Lactobacillaceae</taxon>
        <taxon>Levilactobacillus</taxon>
    </lineage>
</organism>
<keyword evidence="3" id="KW-1185">Reference proteome</keyword>
<gene>
    <name evidence="2" type="ORF">ACFQ44_01875</name>
</gene>
<evidence type="ECO:0000313" key="3">
    <source>
        <dbReference type="Proteomes" id="UP001597189"/>
    </source>
</evidence>